<dbReference type="RefSeq" id="WP_033495393.1">
    <property type="nucleotide sequence ID" value="NZ_JBDNPR010000002.1"/>
</dbReference>
<dbReference type="PANTHER" id="PTHR42953:SF1">
    <property type="entry name" value="METAL-BINDING PROTEIN HI_0362-RELATED"/>
    <property type="match status" value="1"/>
</dbReference>
<dbReference type="InterPro" id="IPR050492">
    <property type="entry name" value="Bact_metal-bind_prot9"/>
</dbReference>
<dbReference type="Gene3D" id="3.40.50.1980">
    <property type="entry name" value="Nitrogenase molybdenum iron protein domain"/>
    <property type="match status" value="1"/>
</dbReference>
<keyword evidence="4 6" id="KW-0732">Signal</keyword>
<dbReference type="GO" id="GO:0030001">
    <property type="term" value="P:metal ion transport"/>
    <property type="evidence" value="ECO:0007669"/>
    <property type="project" value="InterPro"/>
</dbReference>
<dbReference type="GO" id="GO:0046872">
    <property type="term" value="F:metal ion binding"/>
    <property type="evidence" value="ECO:0007669"/>
    <property type="project" value="UniProtKB-KW"/>
</dbReference>
<feature type="region of interest" description="Disordered" evidence="5">
    <location>
        <begin position="302"/>
        <end position="328"/>
    </location>
</feature>
<reference evidence="7 8" key="1">
    <citation type="submission" date="2014-03" db="EMBL/GenBank/DDBJ databases">
        <title>Genomics of Bifidobacteria.</title>
        <authorList>
            <person name="Ventura M."/>
            <person name="Milani C."/>
            <person name="Lugli G.A."/>
        </authorList>
    </citation>
    <scope>NUCLEOTIDE SEQUENCE [LARGE SCALE GENOMIC DNA]</scope>
    <source>
        <strain evidence="7 8">LMG 21775</strain>
    </source>
</reference>
<dbReference type="eggNOG" id="COG0803">
    <property type="taxonomic scope" value="Bacteria"/>
</dbReference>
<proteinExistence type="predicted"/>
<evidence type="ECO:0000256" key="3">
    <source>
        <dbReference type="ARBA" id="ARBA00022723"/>
    </source>
</evidence>
<evidence type="ECO:0000256" key="6">
    <source>
        <dbReference type="SAM" id="SignalP"/>
    </source>
</evidence>
<dbReference type="SUPFAM" id="SSF53807">
    <property type="entry name" value="Helical backbone' metal receptor"/>
    <property type="match status" value="1"/>
</dbReference>
<dbReference type="STRING" id="218140.BPSY_1706"/>
<name>A0A087CDE8_9BIFI</name>
<evidence type="ECO:0000256" key="1">
    <source>
        <dbReference type="ARBA" id="ARBA00004196"/>
    </source>
</evidence>
<protein>
    <submittedName>
        <fullName evidence="7">Metals ABC transporter substrate-binding protein</fullName>
    </submittedName>
</protein>
<feature type="compositionally biased region" description="Low complexity" evidence="5">
    <location>
        <begin position="306"/>
        <end position="319"/>
    </location>
</feature>
<dbReference type="Pfam" id="PF01297">
    <property type="entry name" value="ZnuA"/>
    <property type="match status" value="1"/>
</dbReference>
<evidence type="ECO:0000256" key="4">
    <source>
        <dbReference type="ARBA" id="ARBA00022729"/>
    </source>
</evidence>
<keyword evidence="2" id="KW-0813">Transport</keyword>
<dbReference type="GO" id="GO:0030313">
    <property type="term" value="C:cell envelope"/>
    <property type="evidence" value="ECO:0007669"/>
    <property type="project" value="UniProtKB-SubCell"/>
</dbReference>
<evidence type="ECO:0000313" key="7">
    <source>
        <dbReference type="EMBL" id="KFI81298.1"/>
    </source>
</evidence>
<dbReference type="PANTHER" id="PTHR42953">
    <property type="entry name" value="HIGH-AFFINITY ZINC UPTAKE SYSTEM PROTEIN ZNUA-RELATED"/>
    <property type="match status" value="1"/>
</dbReference>
<dbReference type="GeneID" id="98300899"/>
<organism evidence="7 8">
    <name type="scientific">Bifidobacterium psychraerophilum</name>
    <dbReference type="NCBI Taxonomy" id="218140"/>
    <lineage>
        <taxon>Bacteria</taxon>
        <taxon>Bacillati</taxon>
        <taxon>Actinomycetota</taxon>
        <taxon>Actinomycetes</taxon>
        <taxon>Bifidobacteriales</taxon>
        <taxon>Bifidobacteriaceae</taxon>
        <taxon>Bifidobacterium</taxon>
    </lineage>
</organism>
<keyword evidence="3" id="KW-0479">Metal-binding</keyword>
<comment type="subcellular location">
    <subcellularLocation>
        <location evidence="1">Cell envelope</location>
    </subcellularLocation>
</comment>
<accession>A0A087CDE8</accession>
<dbReference type="OrthoDB" id="5296019at2"/>
<feature type="chain" id="PRO_5039078344" evidence="6">
    <location>
        <begin position="27"/>
        <end position="328"/>
    </location>
</feature>
<dbReference type="Proteomes" id="UP000029050">
    <property type="component" value="Unassembled WGS sequence"/>
</dbReference>
<dbReference type="InterPro" id="IPR006127">
    <property type="entry name" value="ZnuA-like"/>
</dbReference>
<evidence type="ECO:0000256" key="2">
    <source>
        <dbReference type="ARBA" id="ARBA00022448"/>
    </source>
</evidence>
<evidence type="ECO:0000256" key="5">
    <source>
        <dbReference type="SAM" id="MobiDB-lite"/>
    </source>
</evidence>
<comment type="caution">
    <text evidence="7">The sequence shown here is derived from an EMBL/GenBank/DDBJ whole genome shotgun (WGS) entry which is preliminary data.</text>
</comment>
<dbReference type="AlphaFoldDB" id="A0A087CDE8"/>
<gene>
    <name evidence="7" type="ORF">BPSY_1706</name>
</gene>
<dbReference type="EMBL" id="JGZI01000010">
    <property type="protein sequence ID" value="KFI81298.1"/>
    <property type="molecule type" value="Genomic_DNA"/>
</dbReference>
<sequence length="328" mass="34438">MKRTLRDYARAAAVFAVVALVSATGACSLRGSAPETTTATPAGPVTVVASTAQWGSLVQELGGSQVKVTSILGSANADAHNFEPTSSDISKISTAQMLVVNGAGYDDWATKAVGKSSVLVSAADTVGASEGDNPHLWFSKETRKNMATEITESLSKILPSEKTYFHTQLSTWQKSETALEKRITAFAKGHNDLTYAATEAVAYYLMADLGFKDVTPEGYLRSVQSSGEAAPADLKSFRSLLDKQEADLLIDNPQTSDDASASLVEAARTAGISVIDVSEQMPQGTTTLEQWVSALITQISEDTAKSSVSAPPSASTSTVPDRSASSTK</sequence>
<evidence type="ECO:0000313" key="8">
    <source>
        <dbReference type="Proteomes" id="UP000029050"/>
    </source>
</evidence>
<dbReference type="PROSITE" id="PS51257">
    <property type="entry name" value="PROKAR_LIPOPROTEIN"/>
    <property type="match status" value="1"/>
</dbReference>
<feature type="signal peptide" evidence="6">
    <location>
        <begin position="1"/>
        <end position="26"/>
    </location>
</feature>
<keyword evidence="8" id="KW-1185">Reference proteome</keyword>